<accession>A0ABQ2N196</accession>
<dbReference type="RefSeq" id="WP_188699704.1">
    <property type="nucleotide sequence ID" value="NZ_BMMQ01000001.1"/>
</dbReference>
<gene>
    <name evidence="3" type="ORF">GCM10010910_03790</name>
</gene>
<keyword evidence="2" id="KW-0472">Membrane</keyword>
<protein>
    <recommendedName>
        <fullName evidence="5">Secreted protein</fullName>
    </recommendedName>
</protein>
<reference evidence="4" key="1">
    <citation type="journal article" date="2019" name="Int. J. Syst. Evol. Microbiol.">
        <title>The Global Catalogue of Microorganisms (GCM) 10K type strain sequencing project: providing services to taxonomists for standard genome sequencing and annotation.</title>
        <authorList>
            <consortium name="The Broad Institute Genomics Platform"/>
            <consortium name="The Broad Institute Genome Sequencing Center for Infectious Disease"/>
            <person name="Wu L."/>
            <person name="Ma J."/>
        </authorList>
    </citation>
    <scope>NUCLEOTIDE SEQUENCE [LARGE SCALE GENOMIC DNA]</scope>
    <source>
        <strain evidence="4">CGMCC 4.7181</strain>
    </source>
</reference>
<feature type="transmembrane region" description="Helical" evidence="2">
    <location>
        <begin position="12"/>
        <end position="33"/>
    </location>
</feature>
<name>A0ABQ2N196_9MICO</name>
<dbReference type="EMBL" id="BMMQ01000001">
    <property type="protein sequence ID" value="GGO59844.1"/>
    <property type="molecule type" value="Genomic_DNA"/>
</dbReference>
<feature type="compositionally biased region" description="Pro residues" evidence="1">
    <location>
        <begin position="42"/>
        <end position="58"/>
    </location>
</feature>
<evidence type="ECO:0000256" key="1">
    <source>
        <dbReference type="SAM" id="MobiDB-lite"/>
    </source>
</evidence>
<proteinExistence type="predicted"/>
<keyword evidence="2" id="KW-0812">Transmembrane</keyword>
<evidence type="ECO:0000313" key="4">
    <source>
        <dbReference type="Proteomes" id="UP000638043"/>
    </source>
</evidence>
<sequence>MKERALPRARLIALASVGATLTVVAGIAVYGLLRGPDQPSEEPAPAPDATPGPAPVLPVPHESIELRPPAVQGSSDPETFVRHVAEALFTWDTASGFVPNDYTDVLVDVGDPSGAEQPGLVADVAGYLPSHEAWVELRKYETRQWIAIDTIAVPAAWGTALEQAQPGQLAPGTIAYTVDGTRHRDGVWNDDAVAAERPVAFTAFVLCPTDPTDRTSCALLRLSQVDHPLR</sequence>
<comment type="caution">
    <text evidence="3">The sequence shown here is derived from an EMBL/GenBank/DDBJ whole genome shotgun (WGS) entry which is preliminary data.</text>
</comment>
<dbReference type="Proteomes" id="UP000638043">
    <property type="component" value="Unassembled WGS sequence"/>
</dbReference>
<evidence type="ECO:0000313" key="3">
    <source>
        <dbReference type="EMBL" id="GGO59844.1"/>
    </source>
</evidence>
<keyword evidence="2" id="KW-1133">Transmembrane helix</keyword>
<organism evidence="3 4">
    <name type="scientific">Microbacterium nanhaiense</name>
    <dbReference type="NCBI Taxonomy" id="1301026"/>
    <lineage>
        <taxon>Bacteria</taxon>
        <taxon>Bacillati</taxon>
        <taxon>Actinomycetota</taxon>
        <taxon>Actinomycetes</taxon>
        <taxon>Micrococcales</taxon>
        <taxon>Microbacteriaceae</taxon>
        <taxon>Microbacterium</taxon>
    </lineage>
</organism>
<keyword evidence="4" id="KW-1185">Reference proteome</keyword>
<evidence type="ECO:0000256" key="2">
    <source>
        <dbReference type="SAM" id="Phobius"/>
    </source>
</evidence>
<feature type="region of interest" description="Disordered" evidence="1">
    <location>
        <begin position="38"/>
        <end position="60"/>
    </location>
</feature>
<evidence type="ECO:0008006" key="5">
    <source>
        <dbReference type="Google" id="ProtNLM"/>
    </source>
</evidence>